<dbReference type="AlphaFoldDB" id="H8Z9J3"/>
<keyword evidence="3" id="KW-0808">Transferase</keyword>
<dbReference type="GO" id="GO:0008173">
    <property type="term" value="F:RNA methyltransferase activity"/>
    <property type="evidence" value="ECO:0007669"/>
    <property type="project" value="UniProtKB-ARBA"/>
</dbReference>
<evidence type="ECO:0000313" key="4">
    <source>
        <dbReference type="EMBL" id="EHY66624.1"/>
    </source>
</evidence>
<protein>
    <recommendedName>
        <fullName evidence="5">Methyltransferase-like protein</fullName>
    </recommendedName>
</protein>
<dbReference type="SUPFAM" id="SSF53335">
    <property type="entry name" value="S-adenosyl-L-methionine-dependent methyltransferases"/>
    <property type="match status" value="1"/>
</dbReference>
<keyword evidence="2" id="KW-0489">Methyltransferase</keyword>
<sequence length="274" mass="32352">MRVLTEKEDKYKYNTWDKVEMPEEYKTEALRKIERDNLVSAKDYEITYEPWDSFYKRYNRTFFKERQWISKEYPELLVCTNKILELGCGTGSTLIPIIRERIDRRNSYLQSGAEISEESTETQDKDAPEQIVLDSKDVSKCENIFGVDYSFTAVELLRERVPQIKSQFAPSDITQLTEVVIEGKEIVQVDIILLIYTLSAIHPSAYPSIFSLIHRTLSSQGIVIFKDYYEMDLTQLRFKEDQVLSKNFYQRGDKTYVYYFSREEIEKQTADCLK</sequence>
<reference evidence="4" key="1">
    <citation type="submission" date="2011-03" db="EMBL/GenBank/DDBJ databases">
        <title>The Genome Sequence of Nematocida sp1 strain ERTm2.</title>
        <authorList>
            <consortium name="The Broad Institute Genome Sequencing Platform"/>
            <consortium name="The Broad Institute Genome Sequencing Center for Infectious Disease"/>
            <person name="Cuomo C."/>
            <person name="Troemel E."/>
            <person name="Young S.K."/>
            <person name="Zeng Q."/>
            <person name="Gargeya S."/>
            <person name="Fitzgerald M."/>
            <person name="Haas B."/>
            <person name="Abouelleil A."/>
            <person name="Alvarado L."/>
            <person name="Arachchi H.M."/>
            <person name="Berlin A."/>
            <person name="Brown A."/>
            <person name="Chapman S.B."/>
            <person name="Chen Z."/>
            <person name="Dunbar C."/>
            <person name="Freedman E."/>
            <person name="Gearin G."/>
            <person name="Gellesch M."/>
            <person name="Goldberg J."/>
            <person name="Griggs A."/>
            <person name="Gujja S."/>
            <person name="Heilman E.R."/>
            <person name="Heiman D."/>
            <person name="Howarth C."/>
            <person name="Larson L."/>
            <person name="Lui A."/>
            <person name="MacDonald P.J.P."/>
            <person name="Mehta T."/>
            <person name="Montmayeur A."/>
            <person name="Murphy C."/>
            <person name="Neiman D."/>
            <person name="Pearson M."/>
            <person name="Priest M."/>
            <person name="Roberts A."/>
            <person name="Saif S."/>
            <person name="Shea T."/>
            <person name="Shenoy N."/>
            <person name="Sisk P."/>
            <person name="Stolte C."/>
            <person name="Sykes S."/>
            <person name="White J."/>
            <person name="Yandava C."/>
            <person name="Wortman J."/>
            <person name="Nusbaum C."/>
            <person name="Birren B."/>
        </authorList>
    </citation>
    <scope>NUCLEOTIDE SEQUENCE</scope>
    <source>
        <strain evidence="4">ERTm2</strain>
    </source>
</reference>
<dbReference type="PANTHER" id="PTHR22809:SF5">
    <property type="entry name" value="TRNA N(3)-METHYLCYTIDINE METHYLTRANSFERASE METTL6"/>
    <property type="match status" value="1"/>
</dbReference>
<dbReference type="Pfam" id="PF13489">
    <property type="entry name" value="Methyltransf_23"/>
    <property type="match status" value="1"/>
</dbReference>
<dbReference type="GO" id="GO:0008757">
    <property type="term" value="F:S-adenosylmethionine-dependent methyltransferase activity"/>
    <property type="evidence" value="ECO:0007669"/>
    <property type="project" value="UniProtKB-ARBA"/>
</dbReference>
<organism evidence="4">
    <name type="scientific">Nematocida ausubeli (strain ATCC PRA-371 / ERTm2)</name>
    <name type="common">Nematode killer fungus</name>
    <dbReference type="NCBI Taxonomy" id="1913371"/>
    <lineage>
        <taxon>Eukaryota</taxon>
        <taxon>Fungi</taxon>
        <taxon>Fungi incertae sedis</taxon>
        <taxon>Microsporidia</taxon>
        <taxon>Nematocida</taxon>
    </lineage>
</organism>
<evidence type="ECO:0008006" key="5">
    <source>
        <dbReference type="Google" id="ProtNLM"/>
    </source>
</evidence>
<dbReference type="InterPro" id="IPR026113">
    <property type="entry name" value="METTL2/6/8-like"/>
</dbReference>
<gene>
    <name evidence="4" type="ORF">NERG_00264</name>
</gene>
<comment type="similarity">
    <text evidence="1">Belongs to the methyltransferase superfamily. METL family.</text>
</comment>
<evidence type="ECO:0000256" key="2">
    <source>
        <dbReference type="ARBA" id="ARBA00022603"/>
    </source>
</evidence>
<dbReference type="HOGENOM" id="CLU_029724_1_1_1"/>
<accession>H8Z9J3</accession>
<dbReference type="Gene3D" id="3.40.50.150">
    <property type="entry name" value="Vaccinia Virus protein VP39"/>
    <property type="match status" value="1"/>
</dbReference>
<dbReference type="STRING" id="944018.H8Z9J3"/>
<name>H8Z9J3_NEMA1</name>
<evidence type="ECO:0000256" key="1">
    <source>
        <dbReference type="ARBA" id="ARBA00009725"/>
    </source>
</evidence>
<dbReference type="GO" id="GO:0032259">
    <property type="term" value="P:methylation"/>
    <property type="evidence" value="ECO:0007669"/>
    <property type="project" value="UniProtKB-KW"/>
</dbReference>
<dbReference type="InterPro" id="IPR029063">
    <property type="entry name" value="SAM-dependent_MTases_sf"/>
</dbReference>
<dbReference type="EMBL" id="JH604633">
    <property type="protein sequence ID" value="EHY66624.1"/>
    <property type="molecule type" value="Genomic_DNA"/>
</dbReference>
<proteinExistence type="inferred from homology"/>
<dbReference type="Proteomes" id="UP000005622">
    <property type="component" value="Unassembled WGS sequence"/>
</dbReference>
<dbReference type="PANTHER" id="PTHR22809">
    <property type="entry name" value="METHYLTRANSFERASE-RELATED"/>
    <property type="match status" value="1"/>
</dbReference>
<evidence type="ECO:0000256" key="3">
    <source>
        <dbReference type="ARBA" id="ARBA00022679"/>
    </source>
</evidence>